<organism evidence="1 2">
    <name type="scientific">Caerostris darwini</name>
    <dbReference type="NCBI Taxonomy" id="1538125"/>
    <lineage>
        <taxon>Eukaryota</taxon>
        <taxon>Metazoa</taxon>
        <taxon>Ecdysozoa</taxon>
        <taxon>Arthropoda</taxon>
        <taxon>Chelicerata</taxon>
        <taxon>Arachnida</taxon>
        <taxon>Araneae</taxon>
        <taxon>Araneomorphae</taxon>
        <taxon>Entelegynae</taxon>
        <taxon>Araneoidea</taxon>
        <taxon>Araneidae</taxon>
        <taxon>Caerostris</taxon>
    </lineage>
</organism>
<gene>
    <name evidence="1" type="ORF">CDAR_15821</name>
</gene>
<accession>A0AAV4N7B7</accession>
<proteinExistence type="predicted"/>
<protein>
    <submittedName>
        <fullName evidence="1">Uncharacterized protein</fullName>
    </submittedName>
</protein>
<dbReference type="AlphaFoldDB" id="A0AAV4N7B7"/>
<evidence type="ECO:0000313" key="1">
    <source>
        <dbReference type="EMBL" id="GIX80582.1"/>
    </source>
</evidence>
<comment type="caution">
    <text evidence="1">The sequence shown here is derived from an EMBL/GenBank/DDBJ whole genome shotgun (WGS) entry which is preliminary data.</text>
</comment>
<evidence type="ECO:0000313" key="2">
    <source>
        <dbReference type="Proteomes" id="UP001054837"/>
    </source>
</evidence>
<name>A0AAV4N7B7_9ARAC</name>
<dbReference type="EMBL" id="BPLQ01001306">
    <property type="protein sequence ID" value="GIX80582.1"/>
    <property type="molecule type" value="Genomic_DNA"/>
</dbReference>
<sequence>MTRGYSTIFTSFRGLRKSPARMITQAHPESPTSTEQHPRNRNIIDVLPAVPQPNMGLRKSPARMITQTSRISHKHQSSTRATVTLLMFFQQFHSQTWVHYLCPSATMPTRDIVKSPGGRYLLAS</sequence>
<keyword evidence="2" id="KW-1185">Reference proteome</keyword>
<reference evidence="1 2" key="1">
    <citation type="submission" date="2021-06" db="EMBL/GenBank/DDBJ databases">
        <title>Caerostris darwini draft genome.</title>
        <authorList>
            <person name="Kono N."/>
            <person name="Arakawa K."/>
        </authorList>
    </citation>
    <scope>NUCLEOTIDE SEQUENCE [LARGE SCALE GENOMIC DNA]</scope>
</reference>
<dbReference type="Proteomes" id="UP001054837">
    <property type="component" value="Unassembled WGS sequence"/>
</dbReference>